<evidence type="ECO:0000313" key="1">
    <source>
        <dbReference type="EMBL" id="ANB51156.1"/>
    </source>
</evidence>
<protein>
    <submittedName>
        <fullName evidence="1">Uncharacterized protein</fullName>
    </submittedName>
</protein>
<sequence length="213" mass="25354">MSVLGNDQFIFDIPYDKVEIMNMYVKIYPNNPDYDFYDILDNCTINNFIEIKTGGNTILSMSLQQIILLAKYLSLNVSYEDNSINIPIPFKQFFFSKNFPIYKMEYMHLQILIKINDISHTQLVYNTKKPKSIKMYEFYVNNIIHLHMQESHTKKFTLRTRLIGKVILFKISNSEIISPVVDEIKLYLNNFNPIVYDRQKNEILEYYVYGAKY</sequence>
<reference evidence="1 2" key="1">
    <citation type="journal article" date="2016" name="Genome Announc.">
        <title>Complete Genome Sequence of a New Megavirus Family Member Isolated from an Inland Water Lake for the First Time in India.</title>
        <authorList>
            <person name="Chatterjee A."/>
            <person name="Ali F."/>
            <person name="Bange D."/>
            <person name="Kondabagil K."/>
        </authorList>
    </citation>
    <scope>NUCLEOTIDE SEQUENCE [LARGE SCALE GENOMIC DNA]</scope>
    <source>
        <strain evidence="1">1</strain>
    </source>
</reference>
<accession>A0A160ERI7</accession>
<keyword evidence="2" id="KW-1185">Reference proteome</keyword>
<evidence type="ECO:0000313" key="2">
    <source>
        <dbReference type="Proteomes" id="UP000241365"/>
    </source>
</evidence>
<proteinExistence type="predicted"/>
<dbReference type="KEGG" id="vg:80513518"/>
<organism evidence="1 2">
    <name type="scientific">Powai lake megavirus</name>
    <dbReference type="NCBI Taxonomy" id="1842663"/>
    <lineage>
        <taxon>Viruses</taxon>
        <taxon>Varidnaviria</taxon>
        <taxon>Bamfordvirae</taxon>
        <taxon>Nucleocytoviricota</taxon>
        <taxon>Megaviricetes</taxon>
        <taxon>Imitervirales</taxon>
        <taxon>Mimiviridae</taxon>
        <taxon>Megamimivirinae</taxon>
        <taxon>Megavirus</taxon>
        <taxon>Megavirus powaiense</taxon>
    </lineage>
</organism>
<dbReference type="GeneID" id="80513518"/>
<name>A0A160ERI7_9VIRU</name>
<dbReference type="RefSeq" id="YP_010776907.1">
    <property type="nucleotide sequence ID" value="NC_075034.1"/>
</dbReference>
<dbReference type="EMBL" id="KU877344">
    <property type="protein sequence ID" value="ANB51156.1"/>
    <property type="molecule type" value="Genomic_DNA"/>
</dbReference>
<dbReference type="Proteomes" id="UP000241365">
    <property type="component" value="Segment"/>
</dbReference>